<accession>A0A8D1DQ20</accession>
<dbReference type="Ensembl" id="ENSSSCT00040024947.1">
    <property type="protein sequence ID" value="ENSSSCP00040010571.1"/>
    <property type="gene ID" value="ENSSSCG00040018475.1"/>
</dbReference>
<evidence type="ECO:0000313" key="2">
    <source>
        <dbReference type="Proteomes" id="UP000694722"/>
    </source>
</evidence>
<proteinExistence type="predicted"/>
<dbReference type="Proteomes" id="UP000694722">
    <property type="component" value="Unplaced"/>
</dbReference>
<evidence type="ECO:0000313" key="1">
    <source>
        <dbReference type="Ensembl" id="ENSSSCP00040010571.1"/>
    </source>
</evidence>
<dbReference type="AlphaFoldDB" id="A0A8D1DQ20"/>
<reference evidence="1" key="1">
    <citation type="submission" date="2025-08" db="UniProtKB">
        <authorList>
            <consortium name="Ensembl"/>
        </authorList>
    </citation>
    <scope>IDENTIFICATION</scope>
</reference>
<protein>
    <submittedName>
        <fullName evidence="1">Uncharacterized protein</fullName>
    </submittedName>
</protein>
<name>A0A8D1DQ20_PIG</name>
<organism evidence="1 2">
    <name type="scientific">Sus scrofa</name>
    <name type="common">Pig</name>
    <dbReference type="NCBI Taxonomy" id="9823"/>
    <lineage>
        <taxon>Eukaryota</taxon>
        <taxon>Metazoa</taxon>
        <taxon>Chordata</taxon>
        <taxon>Craniata</taxon>
        <taxon>Vertebrata</taxon>
        <taxon>Euteleostomi</taxon>
        <taxon>Mammalia</taxon>
        <taxon>Eutheria</taxon>
        <taxon>Laurasiatheria</taxon>
        <taxon>Artiodactyla</taxon>
        <taxon>Suina</taxon>
        <taxon>Suidae</taxon>
        <taxon>Sus</taxon>
    </lineage>
</organism>
<sequence length="263" mass="30364">MPRSGLAGSNGSSMFSFLRNLHTAFHSGCTNLQSHQQCPRVPFSPDPLQHLLFVDLWMMDILAGIRQYLRVVLICISLIMSDVEHLFMCFLAICLSSLENCLFRSSAHFWMGLFVFLVWSCRRCLYILEMNRLSVDSLAKMFSHSVGCLFVVFRVSFAVQKLFSLIRSHLFIFVFIINTLRGGSEKMLLWFMSESVWPMLSSRSLRVSGLISRSLIHLEFTFVYGVRECSNFILFHVAVPFSQHHLLNKLSFLHVYSCLLCHR</sequence>